<protein>
    <submittedName>
        <fullName evidence="1">Uncharacterized protein</fullName>
    </submittedName>
</protein>
<dbReference type="AlphaFoldDB" id="W7MG31"/>
<dbReference type="GeneID" id="30073543"/>
<dbReference type="VEuPathDB" id="FungiDB:FVEG_16667"/>
<reference evidence="1 2" key="1">
    <citation type="journal article" date="2010" name="Nature">
        <title>Comparative genomics reveals mobile pathogenicity chromosomes in Fusarium.</title>
        <authorList>
            <person name="Ma L.J."/>
            <person name="van der Does H.C."/>
            <person name="Borkovich K.A."/>
            <person name="Coleman J.J."/>
            <person name="Daboussi M.J."/>
            <person name="Di Pietro A."/>
            <person name="Dufresne M."/>
            <person name="Freitag M."/>
            <person name="Grabherr M."/>
            <person name="Henrissat B."/>
            <person name="Houterman P.M."/>
            <person name="Kang S."/>
            <person name="Shim W.B."/>
            <person name="Woloshuk C."/>
            <person name="Xie X."/>
            <person name="Xu J.R."/>
            <person name="Antoniw J."/>
            <person name="Baker S.E."/>
            <person name="Bluhm B.H."/>
            <person name="Breakspear A."/>
            <person name="Brown D.W."/>
            <person name="Butchko R.A."/>
            <person name="Chapman S."/>
            <person name="Coulson R."/>
            <person name="Coutinho P.M."/>
            <person name="Danchin E.G."/>
            <person name="Diener A."/>
            <person name="Gale L.R."/>
            <person name="Gardiner D.M."/>
            <person name="Goff S."/>
            <person name="Hammond-Kosack K.E."/>
            <person name="Hilburn K."/>
            <person name="Hua-Van A."/>
            <person name="Jonkers W."/>
            <person name="Kazan K."/>
            <person name="Kodira C.D."/>
            <person name="Koehrsen M."/>
            <person name="Kumar L."/>
            <person name="Lee Y.H."/>
            <person name="Li L."/>
            <person name="Manners J.M."/>
            <person name="Miranda-Saavedra D."/>
            <person name="Mukherjee M."/>
            <person name="Park G."/>
            <person name="Park J."/>
            <person name="Park S.Y."/>
            <person name="Proctor R.H."/>
            <person name="Regev A."/>
            <person name="Ruiz-Roldan M.C."/>
            <person name="Sain D."/>
            <person name="Sakthikumar S."/>
            <person name="Sykes S."/>
            <person name="Schwartz D.C."/>
            <person name="Turgeon B.G."/>
            <person name="Wapinski I."/>
            <person name="Yoder O."/>
            <person name="Young S."/>
            <person name="Zeng Q."/>
            <person name="Zhou S."/>
            <person name="Galagan J."/>
            <person name="Cuomo C.A."/>
            <person name="Kistler H.C."/>
            <person name="Rep M."/>
        </authorList>
    </citation>
    <scope>NUCLEOTIDE SEQUENCE [LARGE SCALE GENOMIC DNA]</scope>
    <source>
        <strain evidence="2">M3125 / FGSC 7600</strain>
    </source>
</reference>
<name>W7MG31_GIBM7</name>
<gene>
    <name evidence="1" type="ORF">FVEG_16667</name>
</gene>
<dbReference type="EMBL" id="CM000578">
    <property type="protein sequence ID" value="EWG50638.1"/>
    <property type="molecule type" value="Genomic_DNA"/>
</dbReference>
<keyword evidence="2" id="KW-1185">Reference proteome</keyword>
<dbReference type="RefSeq" id="XP_018756829.1">
    <property type="nucleotide sequence ID" value="XM_018905910.1"/>
</dbReference>
<dbReference type="KEGG" id="fvr:FVEG_16667"/>
<sequence length="140" mass="15159">MERCTQNPAVLHGIRSHHLTAYNSIGCFFKQISTQTLNGSAPLQDRGHRHASSIEPTTKTNGHPLNYGAIKVVFIYFVFLQHERSPCGVTAHPFVCALCLWLHKYPRACLYLALATGALCLGGGGGGLGENSGMAYTKKS</sequence>
<dbReference type="EMBL" id="DS022254">
    <property type="protein sequence ID" value="EWG50638.1"/>
    <property type="molecule type" value="Genomic_DNA"/>
</dbReference>
<evidence type="ECO:0000313" key="2">
    <source>
        <dbReference type="Proteomes" id="UP000009096"/>
    </source>
</evidence>
<organism evidence="1 2">
    <name type="scientific">Gibberella moniliformis (strain M3125 / FGSC 7600)</name>
    <name type="common">Maize ear and stalk rot fungus</name>
    <name type="synonym">Fusarium verticillioides</name>
    <dbReference type="NCBI Taxonomy" id="334819"/>
    <lineage>
        <taxon>Eukaryota</taxon>
        <taxon>Fungi</taxon>
        <taxon>Dikarya</taxon>
        <taxon>Ascomycota</taxon>
        <taxon>Pezizomycotina</taxon>
        <taxon>Sordariomycetes</taxon>
        <taxon>Hypocreomycetidae</taxon>
        <taxon>Hypocreales</taxon>
        <taxon>Nectriaceae</taxon>
        <taxon>Fusarium</taxon>
        <taxon>Fusarium fujikuroi species complex</taxon>
    </lineage>
</organism>
<accession>W7MG31</accession>
<dbReference type="Proteomes" id="UP000009096">
    <property type="component" value="Chromosome 1"/>
</dbReference>
<proteinExistence type="predicted"/>
<evidence type="ECO:0000313" key="1">
    <source>
        <dbReference type="EMBL" id="EWG50638.1"/>
    </source>
</evidence>